<dbReference type="EMBL" id="HQ634196">
    <property type="protein sequence ID" value="AGH57165.1"/>
    <property type="molecule type" value="Genomic_DNA"/>
</dbReference>
<dbReference type="GeneID" id="15013159"/>
<evidence type="ECO:0000313" key="1">
    <source>
        <dbReference type="EMBL" id="AGH57165.1"/>
    </source>
</evidence>
<sequence length="71" mass="8427">MQAPINQRKYKCPYCEKGMAHETSNGYETEVHLIYCTNEDCDVEGINWEIKKLESYEINKIQRVEELLDIE</sequence>
<dbReference type="Proteomes" id="UP000201725">
    <property type="component" value="Segment"/>
</dbReference>
<protein>
    <submittedName>
        <fullName evidence="1">Uncharacterized protein</fullName>
    </submittedName>
</protein>
<organism evidence="1 2">
    <name type="scientific">Vibrio phage VBP32</name>
    <dbReference type="NCBI Taxonomy" id="754072"/>
    <lineage>
        <taxon>Viruses</taxon>
        <taxon>Duplodnaviria</taxon>
        <taxon>Heunggongvirae</taxon>
        <taxon>Uroviricota</taxon>
        <taxon>Caudoviricetes</taxon>
        <taxon>Schitoviridae</taxon>
        <taxon>Fuhrmanvirinae</taxon>
        <taxon>Stoningtonvirus</taxon>
        <taxon>Stoningtonvirus VBP47</taxon>
    </lineage>
</organism>
<name>M4SPE3_9CAUD</name>
<gene>
    <name evidence="1" type="ORF">VPMG_00026</name>
</gene>
<dbReference type="RefSeq" id="YP_007676516.1">
    <property type="nucleotide sequence ID" value="NC_020868.1"/>
</dbReference>
<evidence type="ECO:0000313" key="2">
    <source>
        <dbReference type="Proteomes" id="UP000201725"/>
    </source>
</evidence>
<proteinExistence type="predicted"/>
<reference evidence="1 2" key="1">
    <citation type="submission" date="2010-11" db="EMBL/GenBank/DDBJ databases">
        <title>The Genome Sequence of Vibrio phage VBP32.</title>
        <authorList>
            <consortium name="The Broad Institute Genome Sequencing Platform"/>
            <person name="Henn M.R."/>
            <person name="Wharam S."/>
            <person name="Gilg I."/>
            <person name="Martinez Martinez J."/>
            <person name="Wilson W."/>
            <person name="Levin J."/>
            <person name="Malboeuf C."/>
            <person name="Casali M."/>
            <person name="Russ C."/>
            <person name="Lennon N."/>
            <person name="Chapman S.B."/>
            <person name="Erlich R."/>
            <person name="Young S.K."/>
            <person name="Yandava C."/>
            <person name="Zeng Q."/>
            <person name="Fitzgerald M.F."/>
            <person name="Alvarado L."/>
            <person name="Anderson S."/>
            <person name="Berlin A."/>
            <person name="Chen Z."/>
            <person name="Freedman E."/>
            <person name="Gellesch M."/>
            <person name="Goldberg J."/>
            <person name="Green L."/>
            <person name="Griggs A."/>
            <person name="Gujja S."/>
            <person name="Heilman E."/>
            <person name="Heiman D."/>
            <person name="Hollinger A."/>
            <person name="Howarth C."/>
            <person name="Larson L."/>
            <person name="Mehta T."/>
            <person name="Neiman D."/>
            <person name="Pearson M."/>
            <person name="Roberts A."/>
            <person name="Ryan E."/>
            <person name="Saif S."/>
            <person name="Shea T."/>
            <person name="Shenoy N."/>
            <person name="Sisk P."/>
            <person name="Stolte C."/>
            <person name="Sykes S."/>
            <person name="White J."/>
            <person name="Haas B."/>
            <person name="Nusbaum C."/>
            <person name="Birren B."/>
        </authorList>
    </citation>
    <scope>NUCLEOTIDE SEQUENCE [LARGE SCALE GENOMIC DNA]</scope>
    <source>
        <strain evidence="1 2">VBP32</strain>
    </source>
</reference>
<dbReference type="KEGG" id="vg:15013159"/>
<accession>M4SPE3</accession>